<dbReference type="RefSeq" id="WP_058892623.1">
    <property type="nucleotide sequence ID" value="NZ_LQBL01000033.1"/>
</dbReference>
<feature type="compositionally biased region" description="Basic and acidic residues" evidence="1">
    <location>
        <begin position="242"/>
        <end position="265"/>
    </location>
</feature>
<evidence type="ECO:0000313" key="3">
    <source>
        <dbReference type="Proteomes" id="UP000054837"/>
    </source>
</evidence>
<accession>A0A0W8I0K6</accession>
<proteinExistence type="predicted"/>
<feature type="compositionally biased region" description="Low complexity" evidence="1">
    <location>
        <begin position="279"/>
        <end position="289"/>
    </location>
</feature>
<keyword evidence="3" id="KW-1185">Reference proteome</keyword>
<gene>
    <name evidence="2" type="ORF">AVL62_12560</name>
</gene>
<protein>
    <submittedName>
        <fullName evidence="2">Uncharacterized protein</fullName>
    </submittedName>
</protein>
<name>A0A0W8I0K6_9MICO</name>
<organism evidence="2 3">
    <name type="scientific">Serinicoccus chungangensis</name>
    <dbReference type="NCBI Taxonomy" id="767452"/>
    <lineage>
        <taxon>Bacteria</taxon>
        <taxon>Bacillati</taxon>
        <taxon>Actinomycetota</taxon>
        <taxon>Actinomycetes</taxon>
        <taxon>Micrococcales</taxon>
        <taxon>Ornithinimicrobiaceae</taxon>
        <taxon>Serinicoccus</taxon>
    </lineage>
</organism>
<reference evidence="2 3" key="1">
    <citation type="submission" date="2015-12" db="EMBL/GenBank/DDBJ databases">
        <title>Serinicoccus chungangenesis strain CD08_5 genome sequencing and assembly.</title>
        <authorList>
            <person name="Chander A.M."/>
            <person name="Kaur G."/>
            <person name="Nair G.R."/>
            <person name="Dhawan D.K."/>
            <person name="Kochhar R.K."/>
            <person name="Mayilraj S."/>
            <person name="Bhadada S.K."/>
        </authorList>
    </citation>
    <scope>NUCLEOTIDE SEQUENCE [LARGE SCALE GENOMIC DNA]</scope>
    <source>
        <strain evidence="2 3">CD08_5</strain>
    </source>
</reference>
<dbReference type="STRING" id="767452.AVL62_12560"/>
<dbReference type="OrthoDB" id="3541690at2"/>
<feature type="compositionally biased region" description="Basic and acidic residues" evidence="1">
    <location>
        <begin position="311"/>
        <end position="327"/>
    </location>
</feature>
<dbReference type="Proteomes" id="UP000054837">
    <property type="component" value="Unassembled WGS sequence"/>
</dbReference>
<sequence length="327" mass="34004">MDEQVDEQAEESGEEALRAAVSAVYAAAPADFVATRKEWVGRLRSQGRKDLAKEVGALRKPSVSAAAVNALVRAGDPAAERLKEVGARLRHAQSAMDVTGLQELRAERDAVLAAWVAAARRHAPVPLTAGGESEVRDTGVAALAGADATEVVLGGTLTRALAYSGFGEVDVADAVARTSTGVVLTRIEGGGAEDEPAPAVAGDPSRDDDGATPAGPDGAAEEPDDSDALQRLQDELEAAEAEVGRARETRKEAAATAARRRDELGVARSGVEQARRLLAQAEQHATTAQERADRAQGEEDAADEGLAAARAARDEARRRLEEAQDAG</sequence>
<comment type="caution">
    <text evidence="2">The sequence shown here is derived from an EMBL/GenBank/DDBJ whole genome shotgun (WGS) entry which is preliminary data.</text>
</comment>
<dbReference type="EMBL" id="LQBL01000033">
    <property type="protein sequence ID" value="KUG51078.1"/>
    <property type="molecule type" value="Genomic_DNA"/>
</dbReference>
<dbReference type="AlphaFoldDB" id="A0A0W8I0K6"/>
<evidence type="ECO:0000313" key="2">
    <source>
        <dbReference type="EMBL" id="KUG51078.1"/>
    </source>
</evidence>
<evidence type="ECO:0000256" key="1">
    <source>
        <dbReference type="SAM" id="MobiDB-lite"/>
    </source>
</evidence>
<feature type="region of interest" description="Disordered" evidence="1">
    <location>
        <begin position="187"/>
        <end position="327"/>
    </location>
</feature>